<feature type="domain" description="Glycosyl transferase family 1" evidence="2">
    <location>
        <begin position="129"/>
        <end position="288"/>
    </location>
</feature>
<dbReference type="Gene3D" id="3.40.50.2000">
    <property type="entry name" value="Glycogen Phosphorylase B"/>
    <property type="match status" value="2"/>
</dbReference>
<dbReference type="InterPro" id="IPR001296">
    <property type="entry name" value="Glyco_trans_1"/>
</dbReference>
<keyword evidence="1 3" id="KW-0808">Transferase</keyword>
<sequence length="327" mass="35650">MDERVSLFPEGQFEHLLAPYNRVSGIAPAHLHRVLAELRSRDDIDLVHDHVEVTGLGTLAAARVPTLHTLHWDLAKHRRFYAAVDAGPRLFVNGVSANQLRDAPPSLLRHSLGHVHLATPLADDADTRPLPPKEEHVVVLGRVTRCKGQHVAVRVAREVGWPLVLAGPVGPFHRRDDLDRAVAADPGALANPDVRYWHEEIAPHVDGTRVRWVGTVRGGEREHLLATAAAALFPITWEEPGGTAVTEALALVCAVVGFRRGCLPELVDHGRTGLLAEPDDEADLARQLTGSKGIDPAECVREAVRRFRPAVMADAYLGLYRHVAGVA</sequence>
<keyword evidence="3" id="KW-0328">Glycosyltransferase</keyword>
<proteinExistence type="predicted"/>
<dbReference type="EC" id="2.4.-.-" evidence="3"/>
<evidence type="ECO:0000256" key="1">
    <source>
        <dbReference type="ARBA" id="ARBA00022679"/>
    </source>
</evidence>
<dbReference type="EMBL" id="JBHTLK010000100">
    <property type="protein sequence ID" value="MFD1149311.1"/>
    <property type="molecule type" value="Genomic_DNA"/>
</dbReference>
<name>A0ABW3QX36_9PSEU</name>
<dbReference type="PANTHER" id="PTHR45947">
    <property type="entry name" value="SULFOQUINOVOSYL TRANSFERASE SQD2"/>
    <property type="match status" value="1"/>
</dbReference>
<reference evidence="4" key="1">
    <citation type="journal article" date="2019" name="Int. J. Syst. Evol. Microbiol.">
        <title>The Global Catalogue of Microorganisms (GCM) 10K type strain sequencing project: providing services to taxonomists for standard genome sequencing and annotation.</title>
        <authorList>
            <consortium name="The Broad Institute Genomics Platform"/>
            <consortium name="The Broad Institute Genome Sequencing Center for Infectious Disease"/>
            <person name="Wu L."/>
            <person name="Ma J."/>
        </authorList>
    </citation>
    <scope>NUCLEOTIDE SEQUENCE [LARGE SCALE GENOMIC DNA]</scope>
    <source>
        <strain evidence="4">CCUG 60214</strain>
    </source>
</reference>
<dbReference type="GO" id="GO:0016757">
    <property type="term" value="F:glycosyltransferase activity"/>
    <property type="evidence" value="ECO:0007669"/>
    <property type="project" value="UniProtKB-KW"/>
</dbReference>
<gene>
    <name evidence="3" type="ORF">ACFQ3T_19430</name>
</gene>
<comment type="caution">
    <text evidence="3">The sequence shown here is derived from an EMBL/GenBank/DDBJ whole genome shotgun (WGS) entry which is preliminary data.</text>
</comment>
<protein>
    <submittedName>
        <fullName evidence="3">Glycosyltransferase</fullName>
        <ecNumber evidence="3">2.4.-.-</ecNumber>
    </submittedName>
</protein>
<dbReference type="Proteomes" id="UP001597168">
    <property type="component" value="Unassembled WGS sequence"/>
</dbReference>
<dbReference type="InterPro" id="IPR050194">
    <property type="entry name" value="Glycosyltransferase_grp1"/>
</dbReference>
<dbReference type="RefSeq" id="WP_380724719.1">
    <property type="nucleotide sequence ID" value="NZ_JBHTLK010000100.1"/>
</dbReference>
<dbReference type="SUPFAM" id="SSF53756">
    <property type="entry name" value="UDP-Glycosyltransferase/glycogen phosphorylase"/>
    <property type="match status" value="1"/>
</dbReference>
<accession>A0ABW3QX36</accession>
<dbReference type="Pfam" id="PF00534">
    <property type="entry name" value="Glycos_transf_1"/>
    <property type="match status" value="1"/>
</dbReference>
<organism evidence="3 4">
    <name type="scientific">Saccharothrix hoggarensis</name>
    <dbReference type="NCBI Taxonomy" id="913853"/>
    <lineage>
        <taxon>Bacteria</taxon>
        <taxon>Bacillati</taxon>
        <taxon>Actinomycetota</taxon>
        <taxon>Actinomycetes</taxon>
        <taxon>Pseudonocardiales</taxon>
        <taxon>Pseudonocardiaceae</taxon>
        <taxon>Saccharothrix</taxon>
    </lineage>
</organism>
<dbReference type="PANTHER" id="PTHR45947:SF3">
    <property type="entry name" value="SULFOQUINOVOSYL TRANSFERASE SQD2"/>
    <property type="match status" value="1"/>
</dbReference>
<evidence type="ECO:0000313" key="3">
    <source>
        <dbReference type="EMBL" id="MFD1149311.1"/>
    </source>
</evidence>
<keyword evidence="4" id="KW-1185">Reference proteome</keyword>
<evidence type="ECO:0000259" key="2">
    <source>
        <dbReference type="Pfam" id="PF00534"/>
    </source>
</evidence>
<evidence type="ECO:0000313" key="4">
    <source>
        <dbReference type="Proteomes" id="UP001597168"/>
    </source>
</evidence>